<dbReference type="KEGG" id="malk:MalAC0309_2024"/>
<dbReference type="EMBL" id="AP017315">
    <property type="protein sequence ID" value="BAU32869.1"/>
    <property type="molecule type" value="Genomic_DNA"/>
</dbReference>
<proteinExistence type="predicted"/>
<dbReference type="Proteomes" id="UP000218965">
    <property type="component" value="Chromosome"/>
</dbReference>
<evidence type="ECO:0000313" key="2">
    <source>
        <dbReference type="Proteomes" id="UP000218965"/>
    </source>
</evidence>
<protein>
    <submittedName>
        <fullName evidence="1">ATP/GTP-binding protein</fullName>
    </submittedName>
</protein>
<name>A0A0U5BMX6_9MICO</name>
<reference evidence="1 2" key="2">
    <citation type="submission" date="2016-01" db="EMBL/GenBank/DDBJ databases">
        <title>Microcella alkaliphila JAM AC0309 whole genome shotgun sequence.</title>
        <authorList>
            <person name="Kurata A."/>
            <person name="Hirose Y."/>
            <person name="Kishimoto N."/>
            <person name="Kobayashi T."/>
        </authorList>
    </citation>
    <scope>NUCLEOTIDE SEQUENCE [LARGE SCALE GENOMIC DNA]</scope>
    <source>
        <strain evidence="1 2">JAM AC0309</strain>
    </source>
</reference>
<reference evidence="2" key="1">
    <citation type="submission" date="2015-12" db="EMBL/GenBank/DDBJ databases">
        <authorList>
            <person name="Shamseldin A."/>
            <person name="Moawad H."/>
            <person name="Abd El-Rahim W.M."/>
            <person name="Sadowsky M.J."/>
        </authorList>
    </citation>
    <scope>NUCLEOTIDE SEQUENCE [LARGE SCALE GENOMIC DNA]</scope>
    <source>
        <strain evidence="2">JAM AC0309</strain>
    </source>
</reference>
<accession>A0A0U5BMX6</accession>
<evidence type="ECO:0000313" key="1">
    <source>
        <dbReference type="EMBL" id="BAU32869.1"/>
    </source>
</evidence>
<dbReference type="AlphaFoldDB" id="A0A0U5BMX6"/>
<gene>
    <name evidence="1" type="ORF">MalAC0309_2024</name>
</gene>
<sequence length="100" mass="11228">MPRSNRSRRRRGAQTDPEPLDLARITAGMKRTEQKRSGTWMVQPSGAASAEKVYTCPGCGGTIASGVAHVVVWRTDHFLGDDAALSERRHWHTRCWRIEP</sequence>
<organism evidence="1 2">
    <name type="scientific">Microcella alkaliphila</name>
    <dbReference type="NCBI Taxonomy" id="279828"/>
    <lineage>
        <taxon>Bacteria</taxon>
        <taxon>Bacillati</taxon>
        <taxon>Actinomycetota</taxon>
        <taxon>Actinomycetes</taxon>
        <taxon>Micrococcales</taxon>
        <taxon>Microbacteriaceae</taxon>
        <taxon>Microcella</taxon>
    </lineage>
</organism>